<feature type="transmembrane region" description="Helical" evidence="2">
    <location>
        <begin position="360"/>
        <end position="385"/>
    </location>
</feature>
<feature type="region of interest" description="Disordered" evidence="1">
    <location>
        <begin position="205"/>
        <end position="229"/>
    </location>
</feature>
<dbReference type="Gene3D" id="3.10.180.10">
    <property type="entry name" value="2,3-Dihydroxybiphenyl 1,2-Dioxygenase, domain 1"/>
    <property type="match status" value="1"/>
</dbReference>
<dbReference type="Pfam" id="PF24800">
    <property type="entry name" value="DUF7702"/>
    <property type="match status" value="1"/>
</dbReference>
<dbReference type="PROSITE" id="PS51819">
    <property type="entry name" value="VOC"/>
    <property type="match status" value="1"/>
</dbReference>
<feature type="transmembrane region" description="Helical" evidence="2">
    <location>
        <begin position="512"/>
        <end position="532"/>
    </location>
</feature>
<dbReference type="EMBL" id="LCWV01000012">
    <property type="protein sequence ID" value="PWI69280.1"/>
    <property type="molecule type" value="Genomic_DNA"/>
</dbReference>
<dbReference type="PANTHER" id="PTHR42109:SF2">
    <property type="entry name" value="INTEGRAL MEMBRANE PROTEIN"/>
    <property type="match status" value="1"/>
</dbReference>
<evidence type="ECO:0000256" key="2">
    <source>
        <dbReference type="SAM" id="Phobius"/>
    </source>
</evidence>
<feature type="domain" description="VOC" evidence="3">
    <location>
        <begin position="18"/>
        <end position="148"/>
    </location>
</feature>
<dbReference type="InterPro" id="IPR004360">
    <property type="entry name" value="Glyas_Fos-R_dOase_dom"/>
</dbReference>
<dbReference type="CDD" id="cd07253">
    <property type="entry name" value="GLOD5"/>
    <property type="match status" value="1"/>
</dbReference>
<feature type="transmembrane region" description="Helical" evidence="2">
    <location>
        <begin position="299"/>
        <end position="319"/>
    </location>
</feature>
<proteinExistence type="predicted"/>
<dbReference type="Pfam" id="PF00903">
    <property type="entry name" value="Glyoxalase"/>
    <property type="match status" value="1"/>
</dbReference>
<feature type="transmembrane region" description="Helical" evidence="2">
    <location>
        <begin position="331"/>
        <end position="348"/>
    </location>
</feature>
<dbReference type="InterPro" id="IPR037523">
    <property type="entry name" value="VOC_core"/>
</dbReference>
<evidence type="ECO:0000256" key="1">
    <source>
        <dbReference type="SAM" id="MobiDB-lite"/>
    </source>
</evidence>
<feature type="region of interest" description="Disordered" evidence="1">
    <location>
        <begin position="535"/>
        <end position="561"/>
    </location>
</feature>
<keyword evidence="2" id="KW-1133">Transmembrane helix</keyword>
<evidence type="ECO:0000313" key="5">
    <source>
        <dbReference type="Proteomes" id="UP000245956"/>
    </source>
</evidence>
<feature type="transmembrane region" description="Helical" evidence="2">
    <location>
        <begin position="438"/>
        <end position="458"/>
    </location>
</feature>
<evidence type="ECO:0000313" key="4">
    <source>
        <dbReference type="EMBL" id="PWI69280.1"/>
    </source>
</evidence>
<reference evidence="4 5" key="1">
    <citation type="journal article" date="2016" name="Front. Microbiol.">
        <title>Genome and transcriptome sequences reveal the specific parasitism of the nematophagous Purpureocillium lilacinum 36-1.</title>
        <authorList>
            <person name="Xie J."/>
            <person name="Li S."/>
            <person name="Mo C."/>
            <person name="Xiao X."/>
            <person name="Peng D."/>
            <person name="Wang G."/>
            <person name="Xiao Y."/>
        </authorList>
    </citation>
    <scope>NUCLEOTIDE SEQUENCE [LARGE SCALE GENOMIC DNA]</scope>
    <source>
        <strain evidence="4 5">36-1</strain>
    </source>
</reference>
<dbReference type="Proteomes" id="UP000245956">
    <property type="component" value="Unassembled WGS sequence"/>
</dbReference>
<dbReference type="SUPFAM" id="SSF54593">
    <property type="entry name" value="Glyoxalase/Bleomycin resistance protein/Dihydroxybiphenyl dioxygenase"/>
    <property type="match status" value="1"/>
</dbReference>
<feature type="transmembrane region" description="Helical" evidence="2">
    <location>
        <begin position="406"/>
        <end position="426"/>
    </location>
</feature>
<keyword evidence="2" id="KW-0472">Membrane</keyword>
<dbReference type="PANTHER" id="PTHR42109">
    <property type="entry name" value="UNPLACED GENOMIC SCAFFOLD UM_SCAF_CONTIG_1.265, WHOLE GENOME SHOTGUN SEQUENCE"/>
    <property type="match status" value="1"/>
</dbReference>
<gene>
    <name evidence="4" type="ORF">PCL_00927</name>
</gene>
<dbReference type="AlphaFoldDB" id="A0A2U3E446"/>
<name>A0A2U3E446_PURLI</name>
<sequence length="575" mass="63014">MADDAPVPPRQPLAPVQDIDHLVLTCASIPATLTWYTSHLGMQATSFASEADPSVTRHALRFGTHKINLHQRGREFEPKAAAALPGTADLCFLVDPGVDLAAVARGFADAGVEVLEGGGVVGRTGARGRIRSVYVRDPDGNLIELSHRRVIDPQGTLSQQSPDPRLDRTTYNRRTANYKIFSPITLPDLETMSVSSHGVYVIPRPERTMRQSKNPAGDEEAGRRQTPPLWSIRSGPGGQWLGSRPPRRSDALCLALAAPSIWPPIREPRSPSNYFQQSHTRSSTRQIIMSRPIDFYDRVAIATIVVFSFYLIGGVWLCIKHGFHKSSGWRFLIILALARLIGSSLRLATINDPTNENLYIGWMVLNGLGLGPLVAMLIGLLTRAFEGITETRGGDFVFRVAYQKPVHLLMLVGLILVIVGGTDSDFAVDAAGDPTVDYAGLSVAGIAIFVAVTGILLLEEALAATHWRWVPRGERRIVATVGAALPFVIVRLVYSCIEVFGDVTPSHGEYVGMFVVMEMIIVFMCEVLGFTLDKGQRPSRQPSRMPGLGRTLGMAQDQEGQVRYEPRKLHSRFRG</sequence>
<comment type="caution">
    <text evidence="4">The sequence shown here is derived from an EMBL/GenBank/DDBJ whole genome shotgun (WGS) entry which is preliminary data.</text>
</comment>
<feature type="transmembrane region" description="Helical" evidence="2">
    <location>
        <begin position="478"/>
        <end position="500"/>
    </location>
</feature>
<protein>
    <recommendedName>
        <fullName evidence="3">VOC domain-containing protein</fullName>
    </recommendedName>
</protein>
<keyword evidence="2" id="KW-0812">Transmembrane</keyword>
<organism evidence="4 5">
    <name type="scientific">Purpureocillium lilacinum</name>
    <name type="common">Paecilomyces lilacinus</name>
    <dbReference type="NCBI Taxonomy" id="33203"/>
    <lineage>
        <taxon>Eukaryota</taxon>
        <taxon>Fungi</taxon>
        <taxon>Dikarya</taxon>
        <taxon>Ascomycota</taxon>
        <taxon>Pezizomycotina</taxon>
        <taxon>Sordariomycetes</taxon>
        <taxon>Hypocreomycetidae</taxon>
        <taxon>Hypocreales</taxon>
        <taxon>Ophiocordycipitaceae</taxon>
        <taxon>Purpureocillium</taxon>
    </lineage>
</organism>
<dbReference type="InterPro" id="IPR029068">
    <property type="entry name" value="Glyas_Bleomycin-R_OHBP_Dase"/>
</dbReference>
<evidence type="ECO:0000259" key="3">
    <source>
        <dbReference type="PROSITE" id="PS51819"/>
    </source>
</evidence>
<dbReference type="InterPro" id="IPR056119">
    <property type="entry name" value="DUF7702"/>
</dbReference>
<accession>A0A2U3E446</accession>